<evidence type="ECO:0000313" key="2">
    <source>
        <dbReference type="EMBL" id="ORB03655.1"/>
    </source>
</evidence>
<dbReference type="Pfam" id="PF00934">
    <property type="entry name" value="PE"/>
    <property type="match status" value="1"/>
</dbReference>
<reference evidence="2 3" key="1">
    <citation type="submission" date="2017-02" db="EMBL/GenBank/DDBJ databases">
        <title>The new phylogeny of genus Mycobacterium.</title>
        <authorList>
            <person name="Tortoli E."/>
            <person name="Trovato A."/>
            <person name="Cirillo D.M."/>
        </authorList>
    </citation>
    <scope>NUCLEOTIDE SEQUENCE [LARGE SCALE GENOMIC DNA]</scope>
    <source>
        <strain evidence="2 3">DSM 44049</strain>
    </source>
</reference>
<dbReference type="SUPFAM" id="SSF140459">
    <property type="entry name" value="PE/PPE dimer-like"/>
    <property type="match status" value="1"/>
</dbReference>
<dbReference type="STRING" id="28445.BHQ20_12030"/>
<name>A0A1E3SGL0_MYCIE</name>
<keyword evidence="3" id="KW-1185">Reference proteome</keyword>
<evidence type="ECO:0000313" key="3">
    <source>
        <dbReference type="Proteomes" id="UP000192739"/>
    </source>
</evidence>
<organism evidence="2 3">
    <name type="scientific">Mycobacterium intermedium</name>
    <dbReference type="NCBI Taxonomy" id="28445"/>
    <lineage>
        <taxon>Bacteria</taxon>
        <taxon>Bacillati</taxon>
        <taxon>Actinomycetota</taxon>
        <taxon>Actinomycetes</taxon>
        <taxon>Mycobacteriales</taxon>
        <taxon>Mycobacteriaceae</taxon>
        <taxon>Mycobacterium</taxon>
        <taxon>Mycobacterium simiae complex</taxon>
    </lineage>
</organism>
<protein>
    <submittedName>
        <fullName evidence="2">PE family protein</fullName>
    </submittedName>
</protein>
<proteinExistence type="predicted"/>
<dbReference type="EMBL" id="MVHT01000038">
    <property type="protein sequence ID" value="ORB03655.1"/>
    <property type="molecule type" value="Genomic_DNA"/>
</dbReference>
<dbReference type="InterPro" id="IPR000084">
    <property type="entry name" value="PE-PGRS_N"/>
</dbReference>
<accession>A0A1E3SGL0</accession>
<gene>
    <name evidence="2" type="ORF">BST27_15035</name>
</gene>
<dbReference type="RefSeq" id="WP_069419359.1">
    <property type="nucleotide sequence ID" value="NZ_CBCRZH010000040.1"/>
</dbReference>
<dbReference type="Gene3D" id="1.10.287.850">
    <property type="entry name" value="HP0062-like domain"/>
    <property type="match status" value="1"/>
</dbReference>
<comment type="caution">
    <text evidence="2">The sequence shown here is derived from an EMBL/GenBank/DDBJ whole genome shotgun (WGS) entry which is preliminary data.</text>
</comment>
<dbReference type="AlphaFoldDB" id="A0A1E3SGL0"/>
<dbReference type="Proteomes" id="UP000192739">
    <property type="component" value="Unassembled WGS sequence"/>
</dbReference>
<sequence length="99" mass="9687">MSFVTAYPEVLAAAASNLQSIGASLNVANATAAGPTTGVVPAAVDEVSVLTAAQFATHAARFQELHARAAQIQAALSATLATSAGSYAETEAANAAAAL</sequence>
<dbReference type="OrthoDB" id="4764589at2"/>
<dbReference type="InterPro" id="IPR038332">
    <property type="entry name" value="PPE_sf"/>
</dbReference>
<evidence type="ECO:0000259" key="1">
    <source>
        <dbReference type="Pfam" id="PF00934"/>
    </source>
</evidence>
<feature type="domain" description="PE" evidence="1">
    <location>
        <begin position="4"/>
        <end position="94"/>
    </location>
</feature>